<name>A0A9J7AVQ2_9PROT</name>
<reference evidence="1" key="1">
    <citation type="submission" date="2022-08" db="EMBL/GenBank/DDBJ databases">
        <title>Nisaea acidiphila sp. nov., isolated from a marine algal debris and emended description of the genus Nisaea Urios et al. 2008.</title>
        <authorList>
            <person name="Kwon K."/>
        </authorList>
    </citation>
    <scope>NUCLEOTIDE SEQUENCE</scope>
    <source>
        <strain evidence="1">MEBiC11861</strain>
    </source>
</reference>
<evidence type="ECO:0000313" key="1">
    <source>
        <dbReference type="EMBL" id="UUX51415.1"/>
    </source>
</evidence>
<proteinExistence type="predicted"/>
<evidence type="ECO:0000313" key="2">
    <source>
        <dbReference type="Proteomes" id="UP001060336"/>
    </source>
</evidence>
<dbReference type="RefSeq" id="WP_257770885.1">
    <property type="nucleotide sequence ID" value="NZ_CP102480.1"/>
</dbReference>
<accession>A0A9J7AVQ2</accession>
<gene>
    <name evidence="1" type="ORF">NUH88_06890</name>
</gene>
<dbReference type="EMBL" id="CP102480">
    <property type="protein sequence ID" value="UUX51415.1"/>
    <property type="molecule type" value="Genomic_DNA"/>
</dbReference>
<keyword evidence="2" id="KW-1185">Reference proteome</keyword>
<dbReference type="AlphaFoldDB" id="A0A9J7AVQ2"/>
<sequence>MIEKHFLRVPHIAAVGHVTYDLVRRLHDEGQDPDHFQNAFRHVDRGLHRSSGGWLRTAGTAKKSLSTVHSHGAGNAEGGLMILDFTPERHAEPSGRTSWILRDLRAYWEYARKGSGLPLSEDLFLSDLVDEMPYVLLAYEDRARFQIEFAGDAASDLLGGNPIGATTGSNSQLPSAIVQCIRACAERREPAVATGAGIRIICLPFGAASGEVDLVLAGLDDAPVSGDRGKVVTLVR</sequence>
<dbReference type="Proteomes" id="UP001060336">
    <property type="component" value="Chromosome"/>
</dbReference>
<protein>
    <submittedName>
        <fullName evidence="1">Uncharacterized protein</fullName>
    </submittedName>
</protein>
<organism evidence="1 2">
    <name type="scientific">Nisaea acidiphila</name>
    <dbReference type="NCBI Taxonomy" id="1862145"/>
    <lineage>
        <taxon>Bacteria</taxon>
        <taxon>Pseudomonadati</taxon>
        <taxon>Pseudomonadota</taxon>
        <taxon>Alphaproteobacteria</taxon>
        <taxon>Rhodospirillales</taxon>
        <taxon>Thalassobaculaceae</taxon>
        <taxon>Nisaea</taxon>
    </lineage>
</organism>
<dbReference type="KEGG" id="naci:NUH88_06890"/>